<dbReference type="Gene3D" id="3.40.190.10">
    <property type="entry name" value="Periplasmic binding protein-like II"/>
    <property type="match status" value="1"/>
</dbReference>
<dbReference type="PROSITE" id="PS51257">
    <property type="entry name" value="PROKAR_LIPOPROTEIN"/>
    <property type="match status" value="1"/>
</dbReference>
<name>A0ABP9TPK3_9MICC</name>
<keyword evidence="2" id="KW-0732">Signal</keyword>
<dbReference type="Gene3D" id="3.40.190.120">
    <property type="entry name" value="Osmoprotection protein (prox), domain 2"/>
    <property type="match status" value="1"/>
</dbReference>
<reference evidence="4" key="1">
    <citation type="journal article" date="2019" name="Int. J. Syst. Evol. Microbiol.">
        <title>The Global Catalogue of Microorganisms (GCM) 10K type strain sequencing project: providing services to taxonomists for standard genome sequencing and annotation.</title>
        <authorList>
            <consortium name="The Broad Institute Genomics Platform"/>
            <consortium name="The Broad Institute Genome Sequencing Center for Infectious Disease"/>
            <person name="Wu L."/>
            <person name="Ma J."/>
        </authorList>
    </citation>
    <scope>NUCLEOTIDE SEQUENCE [LARGE SCALE GENOMIC DNA]</scope>
    <source>
        <strain evidence="4">JCM 18952</strain>
    </source>
</reference>
<evidence type="ECO:0000313" key="3">
    <source>
        <dbReference type="EMBL" id="GAA5228636.1"/>
    </source>
</evidence>
<dbReference type="RefSeq" id="WP_210100237.1">
    <property type="nucleotide sequence ID" value="NZ_BAABLK010000085.1"/>
</dbReference>
<comment type="caution">
    <text evidence="3">The sequence shown here is derived from an EMBL/GenBank/DDBJ whole genome shotgun (WGS) entry which is preliminary data.</text>
</comment>
<dbReference type="Proteomes" id="UP001501257">
    <property type="component" value="Unassembled WGS sequence"/>
</dbReference>
<feature type="region of interest" description="Disordered" evidence="1">
    <location>
        <begin position="103"/>
        <end position="131"/>
    </location>
</feature>
<sequence>MNTLRRPLRLLGVGTMLLALFACTSGTEAGPSQVSTDRELVLVQGPDATSQALGHAYRSILEDAGIDARLAEPAQDPLAAVLAGEADVTVAGSSRLLSTLSKLSEAQEGKTETGPTDPAATTGDGATPVATRDLDTAETTRKLHELRLTDFAVLDTAEAERTGTLVVTAATSAGNALVSISDLGPLCPKLDFGISRTMLAQLTKELDEGLSCRPRAVTELSDQKTAGVLPVISDEVQVQASTLSNAGIPDNALVVLQGASTLFAPEAITALTTTEGVGQDAVKAINKLSGALKQEDIVQLNRMVNGRDAMTPARAATDWLIDKALVKAP</sequence>
<gene>
    <name evidence="3" type="ORF">GCM10025778_31750</name>
</gene>
<feature type="signal peptide" evidence="2">
    <location>
        <begin position="1"/>
        <end position="29"/>
    </location>
</feature>
<proteinExistence type="predicted"/>
<dbReference type="EMBL" id="BAABLK010000085">
    <property type="protein sequence ID" value="GAA5228636.1"/>
    <property type="molecule type" value="Genomic_DNA"/>
</dbReference>
<accession>A0ABP9TPK3</accession>
<organism evidence="3 4">
    <name type="scientific">Paeniglutamicibacter antarcticus</name>
    <dbReference type="NCBI Taxonomy" id="494023"/>
    <lineage>
        <taxon>Bacteria</taxon>
        <taxon>Bacillati</taxon>
        <taxon>Actinomycetota</taxon>
        <taxon>Actinomycetes</taxon>
        <taxon>Micrococcales</taxon>
        <taxon>Micrococcaceae</taxon>
        <taxon>Paeniglutamicibacter</taxon>
    </lineage>
</organism>
<evidence type="ECO:0000256" key="1">
    <source>
        <dbReference type="SAM" id="MobiDB-lite"/>
    </source>
</evidence>
<feature type="chain" id="PRO_5047241591" description="Osmoprotectant transport system substrate-binding protein" evidence="2">
    <location>
        <begin position="30"/>
        <end position="329"/>
    </location>
</feature>
<evidence type="ECO:0000256" key="2">
    <source>
        <dbReference type="SAM" id="SignalP"/>
    </source>
</evidence>
<keyword evidence="4" id="KW-1185">Reference proteome</keyword>
<evidence type="ECO:0000313" key="4">
    <source>
        <dbReference type="Proteomes" id="UP001501257"/>
    </source>
</evidence>
<dbReference type="SUPFAM" id="SSF53850">
    <property type="entry name" value="Periplasmic binding protein-like II"/>
    <property type="match status" value="1"/>
</dbReference>
<evidence type="ECO:0008006" key="5">
    <source>
        <dbReference type="Google" id="ProtNLM"/>
    </source>
</evidence>
<protein>
    <recommendedName>
        <fullName evidence="5">Osmoprotectant transport system substrate-binding protein</fullName>
    </recommendedName>
</protein>
<feature type="compositionally biased region" description="Low complexity" evidence="1">
    <location>
        <begin position="113"/>
        <end position="128"/>
    </location>
</feature>